<organism evidence="2 3">
    <name type="scientific">Ramazzottius varieornatus</name>
    <name type="common">Water bear</name>
    <name type="synonym">Tardigrade</name>
    <dbReference type="NCBI Taxonomy" id="947166"/>
    <lineage>
        <taxon>Eukaryota</taxon>
        <taxon>Metazoa</taxon>
        <taxon>Ecdysozoa</taxon>
        <taxon>Tardigrada</taxon>
        <taxon>Eutardigrada</taxon>
        <taxon>Parachela</taxon>
        <taxon>Hypsibioidea</taxon>
        <taxon>Ramazzottiidae</taxon>
        <taxon>Ramazzottius</taxon>
    </lineage>
</organism>
<dbReference type="EMBL" id="BDGG01000006">
    <property type="protein sequence ID" value="GAV00262.1"/>
    <property type="molecule type" value="Genomic_DNA"/>
</dbReference>
<feature type="signal peptide" evidence="1">
    <location>
        <begin position="1"/>
        <end position="21"/>
    </location>
</feature>
<keyword evidence="1" id="KW-0732">Signal</keyword>
<name>A0A1D1VF69_RAMVA</name>
<feature type="chain" id="PRO_5008898375" evidence="1">
    <location>
        <begin position="22"/>
        <end position="126"/>
    </location>
</feature>
<protein>
    <submittedName>
        <fullName evidence="2">Uncharacterized protein</fullName>
    </submittedName>
</protein>
<evidence type="ECO:0000313" key="2">
    <source>
        <dbReference type="EMBL" id="GAV00262.1"/>
    </source>
</evidence>
<dbReference type="Proteomes" id="UP000186922">
    <property type="component" value="Unassembled WGS sequence"/>
</dbReference>
<accession>A0A1D1VF69</accession>
<keyword evidence="3" id="KW-1185">Reference proteome</keyword>
<dbReference type="AlphaFoldDB" id="A0A1D1VF69"/>
<gene>
    <name evidence="2" type="primary">RvY_11137-1</name>
    <name evidence="2" type="synonym">RvY_11137.1</name>
    <name evidence="2" type="ORF">RvY_11137</name>
</gene>
<evidence type="ECO:0000313" key="3">
    <source>
        <dbReference type="Proteomes" id="UP000186922"/>
    </source>
</evidence>
<proteinExistence type="predicted"/>
<sequence>MLQASLFVPVAFLLTTASIIGASINTQLTFGPGAAWRSRGPLASSMRWGHSEADKPKYRQRTIWTPSIWGINLGKRGANLEEDGATAANDLGSMQETPSEARRRDDVVRMFSLVGLINSAGATAAQ</sequence>
<evidence type="ECO:0000256" key="1">
    <source>
        <dbReference type="SAM" id="SignalP"/>
    </source>
</evidence>
<reference evidence="2 3" key="1">
    <citation type="journal article" date="2016" name="Nat. Commun.">
        <title>Extremotolerant tardigrade genome and improved radiotolerance of human cultured cells by tardigrade-unique protein.</title>
        <authorList>
            <person name="Hashimoto T."/>
            <person name="Horikawa D.D."/>
            <person name="Saito Y."/>
            <person name="Kuwahara H."/>
            <person name="Kozuka-Hata H."/>
            <person name="Shin-I T."/>
            <person name="Minakuchi Y."/>
            <person name="Ohishi K."/>
            <person name="Motoyama A."/>
            <person name="Aizu T."/>
            <person name="Enomoto A."/>
            <person name="Kondo K."/>
            <person name="Tanaka S."/>
            <person name="Hara Y."/>
            <person name="Koshikawa S."/>
            <person name="Sagara H."/>
            <person name="Miura T."/>
            <person name="Yokobori S."/>
            <person name="Miyagawa K."/>
            <person name="Suzuki Y."/>
            <person name="Kubo T."/>
            <person name="Oyama M."/>
            <person name="Kohara Y."/>
            <person name="Fujiyama A."/>
            <person name="Arakawa K."/>
            <person name="Katayama T."/>
            <person name="Toyoda A."/>
            <person name="Kunieda T."/>
        </authorList>
    </citation>
    <scope>NUCLEOTIDE SEQUENCE [LARGE SCALE GENOMIC DNA]</scope>
    <source>
        <strain evidence="2 3">YOKOZUNA-1</strain>
    </source>
</reference>
<comment type="caution">
    <text evidence="2">The sequence shown here is derived from an EMBL/GenBank/DDBJ whole genome shotgun (WGS) entry which is preliminary data.</text>
</comment>